<evidence type="ECO:0000256" key="8">
    <source>
        <dbReference type="ARBA" id="ARBA00022777"/>
    </source>
</evidence>
<sequence length="643" mass="72176">MSVSGKKKKAGGGGGSRKPLASQIRPTISYLTGIIDLVMGNPHERFGNLIHLSGVAHPLSVQTHYSSSVFVNQGMERYVDVSPIWITAELYYVRKGIVNDYALSFLLTLNPDVKDIYFTWQSLRQIPPAMFYGMNFEVSNPRAMAKPYANISTEGTVPKNLSVFSVTLPCTGNITADVEVLIQLNISIFSASNISVLNIKRKKTCLIESGTGPKMSTHIFYISVGCACALIILIALAVAVYYLNTQKSGARGYSQRIKYYDSTSSQALTKQQSQSFLRSDTPIENSIKGSVRNYSYGPSPVPECFPPNPRELLSEIVIQRQRISLSEVLLEGTFGRIYQGTLLSEGERAENEFGADQEIIVKTVTDQARPDQIHLLLTEGSMMLGILHQNIYPVIGACLDPELPPYIIYPYTAEGNLKRFLLRCRVSDSGSHYSLSTQQLVYLAIQIIRAVQFLHRKKILHKDVATRNCVLDNDLVLKMTDNALSRDLFPGDYNCLGDNENRPVKWLAIEALIERRFSAASDVWSFGVTLWELITMAQQPYMEIDPFEMIPYLREGYRIGQPMNCPDELFSIMSGCWATNPDDRPKFSQLQCTYRHFMKLSVVTYNLSPFFVIDRSLSLPQPRTEILSLIFALSLSHTNAPWL</sequence>
<keyword evidence="5 16" id="KW-0812">Transmembrane</keyword>
<dbReference type="PANTHER" id="PTHR24416:SF349">
    <property type="entry name" value="TYROSINE-PROTEIN KINASE RYK"/>
    <property type="match status" value="1"/>
</dbReference>
<dbReference type="SUPFAM" id="SSF56112">
    <property type="entry name" value="Protein kinase-like (PK-like)"/>
    <property type="match status" value="1"/>
</dbReference>
<evidence type="ECO:0000259" key="17">
    <source>
        <dbReference type="PROSITE" id="PS50011"/>
    </source>
</evidence>
<dbReference type="Gene3D" id="2.60.40.2170">
    <property type="entry name" value="Wnt, WIF domain"/>
    <property type="match status" value="1"/>
</dbReference>
<dbReference type="InterPro" id="IPR001245">
    <property type="entry name" value="Ser-Thr/Tyr_kinase_cat_dom"/>
</dbReference>
<dbReference type="GO" id="GO:0007169">
    <property type="term" value="P:cell surface receptor protein tyrosine kinase signaling pathway"/>
    <property type="evidence" value="ECO:0007669"/>
    <property type="project" value="TreeGrafter"/>
</dbReference>
<dbReference type="InterPro" id="IPR050122">
    <property type="entry name" value="RTK"/>
</dbReference>
<keyword evidence="12" id="KW-0829">Tyrosine-protein kinase</keyword>
<dbReference type="GO" id="GO:0004714">
    <property type="term" value="F:transmembrane receptor protein tyrosine kinase activity"/>
    <property type="evidence" value="ECO:0007669"/>
    <property type="project" value="UniProtKB-EC"/>
</dbReference>
<protein>
    <recommendedName>
        <fullName evidence="2">receptor protein-tyrosine kinase</fullName>
        <ecNumber evidence="2">2.7.10.1</ecNumber>
    </recommendedName>
</protein>
<dbReference type="EC" id="2.7.10.1" evidence="2"/>
<dbReference type="EMBL" id="VSWD01000008">
    <property type="protein sequence ID" value="KAK3094925.1"/>
    <property type="molecule type" value="Genomic_DNA"/>
</dbReference>
<dbReference type="Pfam" id="PF02019">
    <property type="entry name" value="WIF"/>
    <property type="match status" value="1"/>
</dbReference>
<dbReference type="FunFam" id="1.10.510.10:FF:000165">
    <property type="entry name" value="Tyrosine-protein kinase RYK"/>
    <property type="match status" value="1"/>
</dbReference>
<feature type="domain" description="Protein kinase" evidence="17">
    <location>
        <begin position="323"/>
        <end position="611"/>
    </location>
</feature>
<evidence type="ECO:0000313" key="19">
    <source>
        <dbReference type="EMBL" id="KAK3094925.1"/>
    </source>
</evidence>
<proteinExistence type="predicted"/>
<feature type="transmembrane region" description="Helical" evidence="16">
    <location>
        <begin position="219"/>
        <end position="243"/>
    </location>
</feature>
<dbReference type="Gene3D" id="3.30.200.20">
    <property type="entry name" value="Phosphorylase Kinase, domain 1"/>
    <property type="match status" value="1"/>
</dbReference>
<dbReference type="AlphaFoldDB" id="A0AA88Y8J7"/>
<evidence type="ECO:0000256" key="2">
    <source>
        <dbReference type="ARBA" id="ARBA00011902"/>
    </source>
</evidence>
<keyword evidence="10 16" id="KW-1133">Transmembrane helix</keyword>
<dbReference type="Proteomes" id="UP001186944">
    <property type="component" value="Unassembled WGS sequence"/>
</dbReference>
<keyword evidence="14" id="KW-0325">Glycoprotein</keyword>
<dbReference type="InterPro" id="IPR011009">
    <property type="entry name" value="Kinase-like_dom_sf"/>
</dbReference>
<keyword evidence="7" id="KW-0547">Nucleotide-binding</keyword>
<dbReference type="InterPro" id="IPR000719">
    <property type="entry name" value="Prot_kinase_dom"/>
</dbReference>
<accession>A0AA88Y8J7</accession>
<dbReference type="GO" id="GO:0005524">
    <property type="term" value="F:ATP binding"/>
    <property type="evidence" value="ECO:0007669"/>
    <property type="project" value="UniProtKB-KW"/>
</dbReference>
<feature type="domain" description="WIF" evidence="18">
    <location>
        <begin position="73"/>
        <end position="205"/>
    </location>
</feature>
<dbReference type="PRINTS" id="PR00109">
    <property type="entry name" value="TYRKINASE"/>
</dbReference>
<feature type="region of interest" description="Disordered" evidence="15">
    <location>
        <begin position="1"/>
        <end position="21"/>
    </location>
</feature>
<comment type="caution">
    <text evidence="19">The sequence shown here is derived from an EMBL/GenBank/DDBJ whole genome shotgun (WGS) entry which is preliminary data.</text>
</comment>
<evidence type="ECO:0000256" key="12">
    <source>
        <dbReference type="ARBA" id="ARBA00023137"/>
    </source>
</evidence>
<evidence type="ECO:0000256" key="15">
    <source>
        <dbReference type="SAM" id="MobiDB-lite"/>
    </source>
</evidence>
<dbReference type="Pfam" id="PF07714">
    <property type="entry name" value="PK_Tyr_Ser-Thr"/>
    <property type="match status" value="1"/>
</dbReference>
<dbReference type="GO" id="GO:0051897">
    <property type="term" value="P:positive regulation of phosphatidylinositol 3-kinase/protein kinase B signal transduction"/>
    <property type="evidence" value="ECO:0007669"/>
    <property type="project" value="TreeGrafter"/>
</dbReference>
<keyword evidence="3" id="KW-0597">Phosphoprotein</keyword>
<keyword evidence="13" id="KW-0675">Receptor</keyword>
<dbReference type="GO" id="GO:0043235">
    <property type="term" value="C:receptor complex"/>
    <property type="evidence" value="ECO:0007669"/>
    <property type="project" value="TreeGrafter"/>
</dbReference>
<evidence type="ECO:0000256" key="10">
    <source>
        <dbReference type="ARBA" id="ARBA00022989"/>
    </source>
</evidence>
<dbReference type="PROSITE" id="PS00109">
    <property type="entry name" value="PROTEIN_KINASE_TYR"/>
    <property type="match status" value="1"/>
</dbReference>
<evidence type="ECO:0000256" key="9">
    <source>
        <dbReference type="ARBA" id="ARBA00022840"/>
    </source>
</evidence>
<dbReference type="PANTHER" id="PTHR24416">
    <property type="entry name" value="TYROSINE-PROTEIN KINASE RECEPTOR"/>
    <property type="match status" value="1"/>
</dbReference>
<evidence type="ECO:0000256" key="16">
    <source>
        <dbReference type="SAM" id="Phobius"/>
    </source>
</evidence>
<evidence type="ECO:0000256" key="6">
    <source>
        <dbReference type="ARBA" id="ARBA00022729"/>
    </source>
</evidence>
<keyword evidence="11 16" id="KW-0472">Membrane</keyword>
<evidence type="ECO:0000256" key="13">
    <source>
        <dbReference type="ARBA" id="ARBA00023170"/>
    </source>
</evidence>
<dbReference type="Gene3D" id="1.10.510.10">
    <property type="entry name" value="Transferase(Phosphotransferase) domain 1"/>
    <property type="match status" value="1"/>
</dbReference>
<keyword evidence="20" id="KW-1185">Reference proteome</keyword>
<reference evidence="19" key="1">
    <citation type="submission" date="2019-08" db="EMBL/GenBank/DDBJ databases">
        <title>The improved chromosome-level genome for the pearl oyster Pinctada fucata martensii using PacBio sequencing and Hi-C.</title>
        <authorList>
            <person name="Zheng Z."/>
        </authorList>
    </citation>
    <scope>NUCLEOTIDE SEQUENCE</scope>
    <source>
        <strain evidence="19">ZZ-2019</strain>
        <tissue evidence="19">Adductor muscle</tissue>
    </source>
</reference>
<dbReference type="GO" id="GO:0007409">
    <property type="term" value="P:axonogenesis"/>
    <property type="evidence" value="ECO:0007669"/>
    <property type="project" value="TreeGrafter"/>
</dbReference>
<evidence type="ECO:0000256" key="1">
    <source>
        <dbReference type="ARBA" id="ARBA00004167"/>
    </source>
</evidence>
<dbReference type="InterPro" id="IPR038677">
    <property type="entry name" value="WIF_sf"/>
</dbReference>
<evidence type="ECO:0000256" key="7">
    <source>
        <dbReference type="ARBA" id="ARBA00022741"/>
    </source>
</evidence>
<comment type="subcellular location">
    <subcellularLocation>
        <location evidence="1">Membrane</location>
        <topology evidence="1">Single-pass membrane protein</topology>
    </subcellularLocation>
</comment>
<evidence type="ECO:0000256" key="11">
    <source>
        <dbReference type="ARBA" id="ARBA00023136"/>
    </source>
</evidence>
<dbReference type="SMART" id="SM00469">
    <property type="entry name" value="WIF"/>
    <property type="match status" value="1"/>
</dbReference>
<dbReference type="InterPro" id="IPR003306">
    <property type="entry name" value="WIF"/>
</dbReference>
<dbReference type="PROSITE" id="PS50814">
    <property type="entry name" value="WIF"/>
    <property type="match status" value="1"/>
</dbReference>
<dbReference type="PROSITE" id="PS50011">
    <property type="entry name" value="PROTEIN_KINASE_DOM"/>
    <property type="match status" value="1"/>
</dbReference>
<dbReference type="GO" id="GO:0005886">
    <property type="term" value="C:plasma membrane"/>
    <property type="evidence" value="ECO:0007669"/>
    <property type="project" value="TreeGrafter"/>
</dbReference>
<keyword evidence="9" id="KW-0067">ATP-binding</keyword>
<name>A0AA88Y8J7_PINIB</name>
<evidence type="ECO:0000256" key="4">
    <source>
        <dbReference type="ARBA" id="ARBA00022679"/>
    </source>
</evidence>
<evidence type="ECO:0000256" key="5">
    <source>
        <dbReference type="ARBA" id="ARBA00022692"/>
    </source>
</evidence>
<keyword evidence="4" id="KW-0808">Transferase</keyword>
<evidence type="ECO:0000256" key="14">
    <source>
        <dbReference type="ARBA" id="ARBA00023180"/>
    </source>
</evidence>
<gene>
    <name evidence="19" type="ORF">FSP39_007934</name>
</gene>
<evidence type="ECO:0000313" key="20">
    <source>
        <dbReference type="Proteomes" id="UP001186944"/>
    </source>
</evidence>
<evidence type="ECO:0000256" key="3">
    <source>
        <dbReference type="ARBA" id="ARBA00022553"/>
    </source>
</evidence>
<feature type="compositionally biased region" description="Basic residues" evidence="15">
    <location>
        <begin position="1"/>
        <end position="10"/>
    </location>
</feature>
<dbReference type="GO" id="GO:0010976">
    <property type="term" value="P:positive regulation of neuron projection development"/>
    <property type="evidence" value="ECO:0007669"/>
    <property type="project" value="TreeGrafter"/>
</dbReference>
<evidence type="ECO:0000259" key="18">
    <source>
        <dbReference type="PROSITE" id="PS50814"/>
    </source>
</evidence>
<organism evidence="19 20">
    <name type="scientific">Pinctada imbricata</name>
    <name type="common">Atlantic pearl-oyster</name>
    <name type="synonym">Pinctada martensii</name>
    <dbReference type="NCBI Taxonomy" id="66713"/>
    <lineage>
        <taxon>Eukaryota</taxon>
        <taxon>Metazoa</taxon>
        <taxon>Spiralia</taxon>
        <taxon>Lophotrochozoa</taxon>
        <taxon>Mollusca</taxon>
        <taxon>Bivalvia</taxon>
        <taxon>Autobranchia</taxon>
        <taxon>Pteriomorphia</taxon>
        <taxon>Pterioida</taxon>
        <taxon>Pterioidea</taxon>
        <taxon>Pteriidae</taxon>
        <taxon>Pinctada</taxon>
    </lineage>
</organism>
<keyword evidence="8" id="KW-0418">Kinase</keyword>
<dbReference type="InterPro" id="IPR008266">
    <property type="entry name" value="Tyr_kinase_AS"/>
</dbReference>
<keyword evidence="6" id="KW-0732">Signal</keyword>